<evidence type="ECO:0000256" key="1">
    <source>
        <dbReference type="ARBA" id="ARBA00022722"/>
    </source>
</evidence>
<keyword evidence="5 11" id="KW-0347">Helicase</keyword>
<dbReference type="InterPro" id="IPR041851">
    <property type="entry name" value="RecD_N_sf"/>
</dbReference>
<evidence type="ECO:0000256" key="7">
    <source>
        <dbReference type="ARBA" id="ARBA00022840"/>
    </source>
</evidence>
<dbReference type="EMBL" id="CP124841">
    <property type="protein sequence ID" value="WHF35711.1"/>
    <property type="molecule type" value="Genomic_DNA"/>
</dbReference>
<dbReference type="GO" id="GO:0005524">
    <property type="term" value="F:ATP binding"/>
    <property type="evidence" value="ECO:0007669"/>
    <property type="project" value="UniProtKB-UniRule"/>
</dbReference>
<evidence type="ECO:0000256" key="9">
    <source>
        <dbReference type="ARBA" id="ARBA00023204"/>
    </source>
</evidence>
<name>A0AAX3VPV3_AERSA</name>
<dbReference type="Pfam" id="PF21185">
    <property type="entry name" value="RecD_N"/>
    <property type="match status" value="1"/>
</dbReference>
<dbReference type="GO" id="GO:0008854">
    <property type="term" value="F:exodeoxyribonuclease V activity"/>
    <property type="evidence" value="ECO:0007669"/>
    <property type="project" value="InterPro"/>
</dbReference>
<feature type="domain" description="RecBCD enzyme subunit RecD N-terminal" evidence="13">
    <location>
        <begin position="25"/>
        <end position="130"/>
    </location>
</feature>
<dbReference type="NCBIfam" id="TIGR01447">
    <property type="entry name" value="recD"/>
    <property type="match status" value="1"/>
</dbReference>
<evidence type="ECO:0000259" key="12">
    <source>
        <dbReference type="Pfam" id="PF13538"/>
    </source>
</evidence>
<evidence type="ECO:0000256" key="3">
    <source>
        <dbReference type="ARBA" id="ARBA00022763"/>
    </source>
</evidence>
<reference evidence="14" key="1">
    <citation type="submission" date="2023-05" db="EMBL/GenBank/DDBJ databases">
        <title>Aeromonas salmonicida 57, complete genome.</title>
        <authorList>
            <person name="Shao L."/>
        </authorList>
    </citation>
    <scope>NUCLEOTIDE SEQUENCE</scope>
    <source>
        <strain evidence="14">57</strain>
    </source>
</reference>
<accession>A0AAX3VPV3</accession>
<dbReference type="GO" id="GO:0000724">
    <property type="term" value="P:double-strand break repair via homologous recombination"/>
    <property type="evidence" value="ECO:0007669"/>
    <property type="project" value="UniProtKB-UniRule"/>
</dbReference>
<comment type="function">
    <text evidence="11">A helicase/nuclease that prepares dsDNA breaks (DSB) for recombinational DNA repair. Binds to DSBs and unwinds DNA via a highly rapid and processive ATP-dependent bidirectional helicase activity. Unwinds dsDNA until it encounters a Chi (crossover hotspot instigator) sequence from the 3' direction. Cuts ssDNA a few nucleotides 3' to the Chi site. The properties and activities of the enzyme are changed at Chi. The Chi-altered holoenzyme produces a long 3'-ssDNA overhang and facilitates RecA-binding to the ssDNA for homologous DNA recombination and repair. Holoenzyme degrades any linearized DNA that is unable to undergo homologous recombination. In the holoenzyme this subunit has ssDNA-dependent ATPase and 5'-3' helicase activity. When added to pre-assembled RecBC greatly stimulates nuclease activity and augments holoenzyme processivity. Negatively regulates the RecA-loading ability of RecBCD.</text>
</comment>
<dbReference type="InterPro" id="IPR006344">
    <property type="entry name" value="RecD"/>
</dbReference>
<evidence type="ECO:0000256" key="10">
    <source>
        <dbReference type="ARBA" id="ARBA00023235"/>
    </source>
</evidence>
<dbReference type="SUPFAM" id="SSF52540">
    <property type="entry name" value="P-loop containing nucleoside triphosphate hydrolases"/>
    <property type="match status" value="2"/>
</dbReference>
<evidence type="ECO:0000256" key="4">
    <source>
        <dbReference type="ARBA" id="ARBA00022801"/>
    </source>
</evidence>
<evidence type="ECO:0000256" key="2">
    <source>
        <dbReference type="ARBA" id="ARBA00022741"/>
    </source>
</evidence>
<feature type="domain" description="UvrD-like helicase C-terminal" evidence="12">
    <location>
        <begin position="614"/>
        <end position="658"/>
    </location>
</feature>
<dbReference type="Pfam" id="PF13538">
    <property type="entry name" value="UvrD_C_2"/>
    <property type="match status" value="1"/>
</dbReference>
<evidence type="ECO:0000256" key="11">
    <source>
        <dbReference type="HAMAP-Rule" id="MF_01487"/>
    </source>
</evidence>
<dbReference type="GO" id="GO:0003677">
    <property type="term" value="F:DNA binding"/>
    <property type="evidence" value="ECO:0007669"/>
    <property type="project" value="UniProtKB-UniRule"/>
</dbReference>
<comment type="miscellaneous">
    <text evidence="11">In the RecBCD complex, RecB has a slow 3'-5' helicase, an exonuclease activity and loads RecA onto ssDNA, RecD has a fast 5'-3' helicase activity, while RecC stimulates the ATPase and processivity of the RecB helicase and contributes to recognition of the Chi site.</text>
</comment>
<dbReference type="Gene3D" id="3.40.50.300">
    <property type="entry name" value="P-loop containing nucleotide triphosphate hydrolases"/>
    <property type="match status" value="3"/>
</dbReference>
<comment type="catalytic activity">
    <reaction evidence="11">
        <text>ATP + H2O = ADP + phosphate + H(+)</text>
        <dbReference type="Rhea" id="RHEA:13065"/>
        <dbReference type="ChEBI" id="CHEBI:15377"/>
        <dbReference type="ChEBI" id="CHEBI:15378"/>
        <dbReference type="ChEBI" id="CHEBI:30616"/>
        <dbReference type="ChEBI" id="CHEBI:43474"/>
        <dbReference type="ChEBI" id="CHEBI:456216"/>
        <dbReference type="EC" id="5.6.2.3"/>
    </reaction>
</comment>
<evidence type="ECO:0000313" key="14">
    <source>
        <dbReference type="EMBL" id="WHF35711.1"/>
    </source>
</evidence>
<dbReference type="GO" id="GO:0009338">
    <property type="term" value="C:exodeoxyribonuclease V complex"/>
    <property type="evidence" value="ECO:0007669"/>
    <property type="project" value="InterPro"/>
</dbReference>
<dbReference type="CDD" id="cd18809">
    <property type="entry name" value="SF1_C_RecD"/>
    <property type="match status" value="1"/>
</dbReference>
<gene>
    <name evidence="11 14" type="primary">recD</name>
    <name evidence="14" type="ORF">QLQ87_16290</name>
</gene>
<proteinExistence type="inferred from homology"/>
<keyword evidence="2 11" id="KW-0547">Nucleotide-binding</keyword>
<dbReference type="NCBIfam" id="NF008127">
    <property type="entry name" value="PRK10875.1"/>
    <property type="match status" value="1"/>
</dbReference>
<dbReference type="PANTHER" id="PTHR43788:SF6">
    <property type="entry name" value="DNA HELICASE B"/>
    <property type="match status" value="1"/>
</dbReference>
<keyword evidence="10 11" id="KW-0413">Isomerase</keyword>
<dbReference type="InterPro" id="IPR027417">
    <property type="entry name" value="P-loop_NTPase"/>
</dbReference>
<comment type="subunit">
    <text evidence="11">Heterotrimer of RecB, RecC and RecD. All subunits contribute to DNA-binding.</text>
</comment>
<dbReference type="HAMAP" id="MF_01487">
    <property type="entry name" value="RecD"/>
    <property type="match status" value="1"/>
</dbReference>
<dbReference type="InterPro" id="IPR027785">
    <property type="entry name" value="UvrD-like_helicase_C"/>
</dbReference>
<keyword evidence="6 11" id="KW-0269">Exonuclease</keyword>
<dbReference type="AlphaFoldDB" id="A0AAX3VPV3"/>
<dbReference type="GO" id="GO:0017116">
    <property type="term" value="F:single-stranded DNA helicase activity"/>
    <property type="evidence" value="ECO:0007669"/>
    <property type="project" value="TreeGrafter"/>
</dbReference>
<dbReference type="PANTHER" id="PTHR43788">
    <property type="entry name" value="DNA2/NAM7 HELICASE FAMILY MEMBER"/>
    <property type="match status" value="1"/>
</dbReference>
<dbReference type="InterPro" id="IPR049550">
    <property type="entry name" value="RecD_N"/>
</dbReference>
<comment type="similarity">
    <text evidence="11">Belongs to the RecD family.</text>
</comment>
<evidence type="ECO:0000259" key="13">
    <source>
        <dbReference type="Pfam" id="PF21185"/>
    </source>
</evidence>
<protein>
    <recommendedName>
        <fullName evidence="11">RecBCD enzyme subunit RecD</fullName>
        <ecNumber evidence="11">5.6.2.3</ecNumber>
    </recommendedName>
    <alternativeName>
        <fullName evidence="11">DNA 5'-3' helicase subunit RecD</fullName>
    </alternativeName>
    <alternativeName>
        <fullName evidence="11">Exonuclease V subunit RecD</fullName>
        <shortName evidence="11">ExoV subunit RecD</shortName>
    </alternativeName>
    <alternativeName>
        <fullName evidence="11">Helicase/nuclease RecBCD subunit RecD</fullName>
    </alternativeName>
</protein>
<keyword evidence="3 11" id="KW-0227">DNA damage</keyword>
<evidence type="ECO:0000256" key="8">
    <source>
        <dbReference type="ARBA" id="ARBA00023125"/>
    </source>
</evidence>
<dbReference type="Pfam" id="PF13245">
    <property type="entry name" value="AAA_19"/>
    <property type="match status" value="1"/>
</dbReference>
<keyword evidence="4 11" id="KW-0378">Hydrolase</keyword>
<dbReference type="RefSeq" id="WP_125602152.1">
    <property type="nucleotide sequence ID" value="NZ_CAWOII010000036.1"/>
</dbReference>
<evidence type="ECO:0000256" key="5">
    <source>
        <dbReference type="ARBA" id="ARBA00022806"/>
    </source>
</evidence>
<feature type="binding site" evidence="11">
    <location>
        <begin position="254"/>
        <end position="261"/>
    </location>
    <ligand>
        <name>ATP</name>
        <dbReference type="ChEBI" id="CHEBI:30616"/>
    </ligand>
</feature>
<dbReference type="FunFam" id="3.40.50.300:FF:000912">
    <property type="entry name" value="RecBCD enzyme subunit RecD"/>
    <property type="match status" value="1"/>
</dbReference>
<dbReference type="InterPro" id="IPR050534">
    <property type="entry name" value="Coronavir_polyprotein_1ab"/>
</dbReference>
<dbReference type="Proteomes" id="UP001239426">
    <property type="component" value="Chromosome"/>
</dbReference>
<evidence type="ECO:0000256" key="6">
    <source>
        <dbReference type="ARBA" id="ARBA00022839"/>
    </source>
</evidence>
<keyword evidence="1 11" id="KW-0540">Nuclease</keyword>
<dbReference type="EC" id="5.6.2.3" evidence="11"/>
<keyword evidence="9 11" id="KW-0234">DNA repair</keyword>
<dbReference type="CDD" id="cd17933">
    <property type="entry name" value="DEXSc_RecD-like"/>
    <property type="match status" value="1"/>
</dbReference>
<keyword evidence="8 11" id="KW-0238">DNA-binding</keyword>
<organism evidence="14 15">
    <name type="scientific">Aeromonas salmonicida</name>
    <dbReference type="NCBI Taxonomy" id="645"/>
    <lineage>
        <taxon>Bacteria</taxon>
        <taxon>Pseudomonadati</taxon>
        <taxon>Pseudomonadota</taxon>
        <taxon>Gammaproteobacteria</taxon>
        <taxon>Aeromonadales</taxon>
        <taxon>Aeromonadaceae</taxon>
        <taxon>Aeromonas</taxon>
    </lineage>
</organism>
<dbReference type="GO" id="GO:0043139">
    <property type="term" value="F:5'-3' DNA helicase activity"/>
    <property type="evidence" value="ECO:0007669"/>
    <property type="project" value="UniProtKB-UniRule"/>
</dbReference>
<evidence type="ECO:0000313" key="15">
    <source>
        <dbReference type="Proteomes" id="UP001239426"/>
    </source>
</evidence>
<keyword evidence="7 11" id="KW-0067">ATP-binding</keyword>
<dbReference type="Gene3D" id="1.10.10.1020">
    <property type="entry name" value="RecBCD complex, subunit RecD, N-terminal domain"/>
    <property type="match status" value="1"/>
</dbReference>
<sequence>MSDTMISTATSTIMIERLKALALAGRIRQLDLQFAKLVADLGGSPELVLGAALACFELGRGHVCLPLEMLASGSLRPFGLDPQQSRDLLLDLADPDRWPALFAASPLVGTEQHDGEAPRWPLRLWQGRLYLTRYHDFELGVARHLRALSERAEWPEIAPALSRLFARYYGLVFGALLKARLAPDFSARHFIEKYLDLVFPHEVDWPAIEALLASAQAASDLSTLDALVPEALCCNGQKLAAATAAARPFAVISGGPGTGKTTTVAKLLAILVETGLQAGKAPAIRLVAPTGKAAARLTESIGSALQALDLPPEWVEAIPTEAGTLHRLLGVIPGRSQFRHHAGNPLHLDLLVVDEASMVDLPMMARLLDALPSHARLILLGDKDQLASVEAGAVLGDICSFIEQGISPAQADWLSRQTGYRLQGTPAGAPVRDSLCLLAKSWRFDQHSGIGQLARACNSGDATAVESVWGMGFTDISLHLWAGEAYDALIAQGVAGYGSYLKAARAGEAPAAVFKAFNSFQILCALRGGPFGVEGLNERLELALSRAGLIARDGDWYAGRPVMVVRNDHGVGLYNGDMGLCLPDESGRLKVWFEQPDGTLRALLPSRLPPHETVYAMTIHKSQGSEFAHTVLVLPDSPSPLLTRELVYTGITRAKARLDLYGDRALLAQAVRKKTERYSGLAERLGTEVGGVKMEKMRLKPT</sequence>